<dbReference type="Proteomes" id="UP001226762">
    <property type="component" value="Unassembled WGS sequence"/>
</dbReference>
<evidence type="ECO:0000256" key="2">
    <source>
        <dbReference type="ARBA" id="ARBA00023015"/>
    </source>
</evidence>
<evidence type="ECO:0000259" key="5">
    <source>
        <dbReference type="PROSITE" id="PS50931"/>
    </source>
</evidence>
<dbReference type="Gene3D" id="3.40.190.10">
    <property type="entry name" value="Periplasmic binding protein-like II"/>
    <property type="match status" value="2"/>
</dbReference>
<dbReference type="InterPro" id="IPR036388">
    <property type="entry name" value="WH-like_DNA-bd_sf"/>
</dbReference>
<dbReference type="PANTHER" id="PTHR30118:SF6">
    <property type="entry name" value="HTH-TYPE TRANSCRIPTIONAL REGULATOR LEUO"/>
    <property type="match status" value="1"/>
</dbReference>
<dbReference type="Pfam" id="PF03466">
    <property type="entry name" value="LysR_substrate"/>
    <property type="match status" value="1"/>
</dbReference>
<keyword evidence="3" id="KW-0238">DNA-binding</keyword>
<gene>
    <name evidence="6" type="ORF">NO357_21185</name>
</gene>
<comment type="similarity">
    <text evidence="1">Belongs to the LysR transcriptional regulatory family.</text>
</comment>
<organism evidence="6 7">
    <name type="scientific">Marimonas arenosa</name>
    <dbReference type="NCBI Taxonomy" id="1795305"/>
    <lineage>
        <taxon>Bacteria</taxon>
        <taxon>Pseudomonadati</taxon>
        <taxon>Pseudomonadota</taxon>
        <taxon>Alphaproteobacteria</taxon>
        <taxon>Rhodobacterales</taxon>
        <taxon>Paracoccaceae</taxon>
        <taxon>Marimonas</taxon>
    </lineage>
</organism>
<evidence type="ECO:0000256" key="3">
    <source>
        <dbReference type="ARBA" id="ARBA00023125"/>
    </source>
</evidence>
<evidence type="ECO:0000256" key="1">
    <source>
        <dbReference type="ARBA" id="ARBA00009437"/>
    </source>
</evidence>
<reference evidence="6" key="1">
    <citation type="submission" date="2022-07" db="EMBL/GenBank/DDBJ databases">
        <authorList>
            <person name="Otstavnykh N."/>
            <person name="Isaeva M."/>
            <person name="Bystritskaya E."/>
        </authorList>
    </citation>
    <scope>NUCLEOTIDE SEQUENCE</scope>
    <source>
        <strain evidence="6">KCTC 52189</strain>
    </source>
</reference>
<dbReference type="GO" id="GO:0003700">
    <property type="term" value="F:DNA-binding transcription factor activity"/>
    <property type="evidence" value="ECO:0007669"/>
    <property type="project" value="InterPro"/>
</dbReference>
<dbReference type="GO" id="GO:0003677">
    <property type="term" value="F:DNA binding"/>
    <property type="evidence" value="ECO:0007669"/>
    <property type="project" value="UniProtKB-KW"/>
</dbReference>
<dbReference type="Gene3D" id="1.10.10.10">
    <property type="entry name" value="Winged helix-like DNA-binding domain superfamily/Winged helix DNA-binding domain"/>
    <property type="match status" value="1"/>
</dbReference>
<proteinExistence type="inferred from homology"/>
<accession>A0AAE3WGT5</accession>
<reference evidence="6" key="2">
    <citation type="submission" date="2023-02" db="EMBL/GenBank/DDBJ databases">
        <title>'Rhodoalgimonas zhirmunskyi' gen. nov., isolated from a red alga.</title>
        <authorList>
            <person name="Nedashkovskaya O.I."/>
            <person name="Otstavnykh N.Y."/>
            <person name="Bystritskaya E.P."/>
            <person name="Balabanova L.A."/>
            <person name="Isaeva M.P."/>
        </authorList>
    </citation>
    <scope>NUCLEOTIDE SEQUENCE</scope>
    <source>
        <strain evidence="6">KCTC 52189</strain>
    </source>
</reference>
<dbReference type="SUPFAM" id="SSF53850">
    <property type="entry name" value="Periplasmic binding protein-like II"/>
    <property type="match status" value="1"/>
</dbReference>
<evidence type="ECO:0000313" key="6">
    <source>
        <dbReference type="EMBL" id="MDQ2092427.1"/>
    </source>
</evidence>
<dbReference type="InterPro" id="IPR005119">
    <property type="entry name" value="LysR_subst-bd"/>
</dbReference>
<dbReference type="EMBL" id="JANHAX010000010">
    <property type="protein sequence ID" value="MDQ2092427.1"/>
    <property type="molecule type" value="Genomic_DNA"/>
</dbReference>
<dbReference type="PANTHER" id="PTHR30118">
    <property type="entry name" value="HTH-TYPE TRANSCRIPTIONAL REGULATOR LEUO-RELATED"/>
    <property type="match status" value="1"/>
</dbReference>
<keyword evidence="4" id="KW-0804">Transcription</keyword>
<dbReference type="InterPro" id="IPR000847">
    <property type="entry name" value="LysR_HTH_N"/>
</dbReference>
<keyword evidence="2" id="KW-0805">Transcription regulation</keyword>
<dbReference type="RefSeq" id="WP_306737737.1">
    <property type="nucleotide sequence ID" value="NZ_JANHAX010000010.1"/>
</dbReference>
<dbReference type="PRINTS" id="PR00039">
    <property type="entry name" value="HTHLYSR"/>
</dbReference>
<feature type="domain" description="HTH lysR-type" evidence="5">
    <location>
        <begin position="7"/>
        <end position="64"/>
    </location>
</feature>
<dbReference type="InterPro" id="IPR037402">
    <property type="entry name" value="YidZ_PBP2"/>
</dbReference>
<evidence type="ECO:0000313" key="7">
    <source>
        <dbReference type="Proteomes" id="UP001226762"/>
    </source>
</evidence>
<dbReference type="Pfam" id="PF00126">
    <property type="entry name" value="HTH_1"/>
    <property type="match status" value="1"/>
</dbReference>
<keyword evidence="7" id="KW-1185">Reference proteome</keyword>
<name>A0AAE3WGT5_9RHOB</name>
<dbReference type="InterPro" id="IPR036390">
    <property type="entry name" value="WH_DNA-bd_sf"/>
</dbReference>
<dbReference type="AlphaFoldDB" id="A0AAE3WGT5"/>
<dbReference type="CDD" id="cd08417">
    <property type="entry name" value="PBP2_Nitroaromatics_like"/>
    <property type="match status" value="1"/>
</dbReference>
<dbReference type="InterPro" id="IPR050389">
    <property type="entry name" value="LysR-type_TF"/>
</dbReference>
<dbReference type="PROSITE" id="PS50931">
    <property type="entry name" value="HTH_LYSR"/>
    <property type="match status" value="1"/>
</dbReference>
<protein>
    <submittedName>
        <fullName evidence="6">LysR family transcriptional regulator</fullName>
    </submittedName>
</protein>
<dbReference type="SUPFAM" id="SSF46785">
    <property type="entry name" value="Winged helix' DNA-binding domain"/>
    <property type="match status" value="1"/>
</dbReference>
<sequence>MTDPFALDFAALRCLRMVHDLGSFSRAAESLGIGQPSVSYTIGRLREAFGDPLFVRQGGGIFATERCVEIVETAGRMVDEFEALAAPRLFDPGSAELTVGISCNFYERVTILPELTRMLRREAPGIRLNIIPSQVRGREQLKRGESDMLIGPIRIEEAGYYRRTLFTDDYVCIMDPANKLSSAPLSLEEYVAAPQIVVNYGGTFRSQFLVELERLGLVPNTSMEVPSPANLPDILTGTDLIATVPRRTAAVFGGSVAVTECPVRAEISIDLQWTRRTHVSAAHVWLRGRIAGAAGRILVQED</sequence>
<comment type="caution">
    <text evidence="6">The sequence shown here is derived from an EMBL/GenBank/DDBJ whole genome shotgun (WGS) entry which is preliminary data.</text>
</comment>
<evidence type="ECO:0000256" key="4">
    <source>
        <dbReference type="ARBA" id="ARBA00023163"/>
    </source>
</evidence>